<accession>A0A1N6H592</accession>
<dbReference type="PROSITE" id="PS01031">
    <property type="entry name" value="SHSP"/>
    <property type="match status" value="1"/>
</dbReference>
<protein>
    <submittedName>
        <fullName evidence="4">Heat shock protein Hsp20</fullName>
    </submittedName>
</protein>
<dbReference type="CDD" id="cd06464">
    <property type="entry name" value="ACD_sHsps-like"/>
    <property type="match status" value="1"/>
</dbReference>
<keyword evidence="4" id="KW-0346">Stress response</keyword>
<gene>
    <name evidence="4" type="ORF">SAMN02745161_2016</name>
</gene>
<evidence type="ECO:0000313" key="5">
    <source>
        <dbReference type="Proteomes" id="UP000184694"/>
    </source>
</evidence>
<dbReference type="Gene3D" id="2.60.40.790">
    <property type="match status" value="1"/>
</dbReference>
<evidence type="ECO:0000256" key="2">
    <source>
        <dbReference type="RuleBase" id="RU003616"/>
    </source>
</evidence>
<dbReference type="Proteomes" id="UP000184694">
    <property type="component" value="Unassembled WGS sequence"/>
</dbReference>
<keyword evidence="5" id="KW-1185">Reference proteome</keyword>
<organism evidence="4 5">
    <name type="scientific">Halodesulfovibrio marinisediminis DSM 17456</name>
    <dbReference type="NCBI Taxonomy" id="1121457"/>
    <lineage>
        <taxon>Bacteria</taxon>
        <taxon>Pseudomonadati</taxon>
        <taxon>Thermodesulfobacteriota</taxon>
        <taxon>Desulfovibrionia</taxon>
        <taxon>Desulfovibrionales</taxon>
        <taxon>Desulfovibrionaceae</taxon>
        <taxon>Halodesulfovibrio</taxon>
    </lineage>
</organism>
<reference evidence="5" key="1">
    <citation type="submission" date="2016-11" db="EMBL/GenBank/DDBJ databases">
        <authorList>
            <person name="Varghese N."/>
            <person name="Submissions S."/>
        </authorList>
    </citation>
    <scope>NUCLEOTIDE SEQUENCE [LARGE SCALE GENOMIC DNA]</scope>
    <source>
        <strain evidence="5">DSM 17456</strain>
    </source>
</reference>
<dbReference type="InterPro" id="IPR031107">
    <property type="entry name" value="Small_HSP"/>
</dbReference>
<name>A0A1N6H592_9BACT</name>
<dbReference type="InterPro" id="IPR008978">
    <property type="entry name" value="HSP20-like_chaperone"/>
</dbReference>
<sequence>MTASKSKEGSMVVSRLNPWNWFKRESEQEKILPAKHAERRLRGYAPPFDQFHAEFDRMLDSMFSDFGFLPPRHMVDVADKRLEHVMIKPKIDVYGTEKEYVIEADLPGIEEEDLSIELKNDLLILSAEKKFEEKKEDKGYYRVERSYGSFRRVLNIPEDADKDNIKAKLEHGVLCITMPRAKSLESSAKKIAIESSSSK</sequence>
<evidence type="ECO:0000259" key="3">
    <source>
        <dbReference type="PROSITE" id="PS01031"/>
    </source>
</evidence>
<dbReference type="Pfam" id="PF00011">
    <property type="entry name" value="HSP20"/>
    <property type="match status" value="1"/>
</dbReference>
<evidence type="ECO:0000256" key="1">
    <source>
        <dbReference type="PROSITE-ProRule" id="PRU00285"/>
    </source>
</evidence>
<dbReference type="PANTHER" id="PTHR11527">
    <property type="entry name" value="HEAT-SHOCK PROTEIN 20 FAMILY MEMBER"/>
    <property type="match status" value="1"/>
</dbReference>
<dbReference type="EMBL" id="FSRG01000005">
    <property type="protein sequence ID" value="SIO14981.1"/>
    <property type="molecule type" value="Genomic_DNA"/>
</dbReference>
<proteinExistence type="inferred from homology"/>
<dbReference type="RefSeq" id="WP_245796725.1">
    <property type="nucleotide sequence ID" value="NZ_FSRG01000005.1"/>
</dbReference>
<dbReference type="InterPro" id="IPR002068">
    <property type="entry name" value="A-crystallin/Hsp20_dom"/>
</dbReference>
<feature type="domain" description="SHSP" evidence="3">
    <location>
        <begin position="82"/>
        <end position="196"/>
    </location>
</feature>
<comment type="similarity">
    <text evidence="1 2">Belongs to the small heat shock protein (HSP20) family.</text>
</comment>
<dbReference type="AlphaFoldDB" id="A0A1N6H592"/>
<dbReference type="STRING" id="1121457.SAMN02745161_2016"/>
<dbReference type="SUPFAM" id="SSF49764">
    <property type="entry name" value="HSP20-like chaperones"/>
    <property type="match status" value="1"/>
</dbReference>
<evidence type="ECO:0000313" key="4">
    <source>
        <dbReference type="EMBL" id="SIO14981.1"/>
    </source>
</evidence>